<protein>
    <submittedName>
        <fullName evidence="2">Uncharacterized protein</fullName>
    </submittedName>
</protein>
<sequence>MTERFCRKCRNWHNVDEWPLECLSAPPQGASDALPVPNVISDTMEPVQSMLDGKYYSSKSALRATYKAAGIVEVGNDPARLRPRKKPKPDRKAIRTSIEKATARFNRGERTSKQ</sequence>
<accession>A0AAW8LMQ3</accession>
<organism evidence="2 3">
    <name type="scientific">Agrobacterium tumefaciens</name>
    <dbReference type="NCBI Taxonomy" id="358"/>
    <lineage>
        <taxon>Bacteria</taxon>
        <taxon>Pseudomonadati</taxon>
        <taxon>Pseudomonadota</taxon>
        <taxon>Alphaproteobacteria</taxon>
        <taxon>Hyphomicrobiales</taxon>
        <taxon>Rhizobiaceae</taxon>
        <taxon>Rhizobium/Agrobacterium group</taxon>
        <taxon>Agrobacterium</taxon>
        <taxon>Agrobacterium tumefaciens complex</taxon>
    </lineage>
</organism>
<feature type="compositionally biased region" description="Basic and acidic residues" evidence="1">
    <location>
        <begin position="90"/>
        <end position="114"/>
    </location>
</feature>
<evidence type="ECO:0000313" key="2">
    <source>
        <dbReference type="EMBL" id="MDR6700734.1"/>
    </source>
</evidence>
<dbReference type="RefSeq" id="WP_209689549.1">
    <property type="nucleotide sequence ID" value="NZ_JAGIPM010000004.1"/>
</dbReference>
<dbReference type="Proteomes" id="UP001265315">
    <property type="component" value="Unassembled WGS sequence"/>
</dbReference>
<evidence type="ECO:0000313" key="3">
    <source>
        <dbReference type="Proteomes" id="UP001265315"/>
    </source>
</evidence>
<gene>
    <name evidence="2" type="ORF">J2W61_000562</name>
</gene>
<dbReference type="EMBL" id="JAVDSW010000001">
    <property type="protein sequence ID" value="MDR6700734.1"/>
    <property type="molecule type" value="Genomic_DNA"/>
</dbReference>
<proteinExistence type="predicted"/>
<name>A0AAW8LMQ3_AGRTU</name>
<reference evidence="2" key="1">
    <citation type="submission" date="2023-07" db="EMBL/GenBank/DDBJ databases">
        <title>Sorghum-associated microbial communities from plants grown in Nebraska, USA.</title>
        <authorList>
            <person name="Schachtman D."/>
        </authorList>
    </citation>
    <scope>NUCLEOTIDE SEQUENCE</scope>
    <source>
        <strain evidence="2">1457</strain>
    </source>
</reference>
<evidence type="ECO:0000256" key="1">
    <source>
        <dbReference type="SAM" id="MobiDB-lite"/>
    </source>
</evidence>
<feature type="region of interest" description="Disordered" evidence="1">
    <location>
        <begin position="77"/>
        <end position="114"/>
    </location>
</feature>
<comment type="caution">
    <text evidence="2">The sequence shown here is derived from an EMBL/GenBank/DDBJ whole genome shotgun (WGS) entry which is preliminary data.</text>
</comment>
<dbReference type="AlphaFoldDB" id="A0AAW8LMQ3"/>